<dbReference type="RefSeq" id="WP_065089550.1">
    <property type="nucleotide sequence ID" value="NZ_JQSG02000003.1"/>
</dbReference>
<dbReference type="OrthoDB" id="9806195at2"/>
<dbReference type="GO" id="GO:0051536">
    <property type="term" value="F:iron-sulfur cluster binding"/>
    <property type="evidence" value="ECO:0007669"/>
    <property type="project" value="InterPro"/>
</dbReference>
<dbReference type="Pfam" id="PF00111">
    <property type="entry name" value="Fer2"/>
    <property type="match status" value="1"/>
</dbReference>
<dbReference type="InterPro" id="IPR001709">
    <property type="entry name" value="Flavoprot_Pyr_Nucl_cyt_Rdtase"/>
</dbReference>
<feature type="domain" description="FAD-binding FR-type" evidence="3">
    <location>
        <begin position="100"/>
        <end position="200"/>
    </location>
</feature>
<evidence type="ECO:0000259" key="2">
    <source>
        <dbReference type="PROSITE" id="PS51085"/>
    </source>
</evidence>
<dbReference type="PRINTS" id="PR00371">
    <property type="entry name" value="FPNCR"/>
</dbReference>
<comment type="caution">
    <text evidence="4">The sequence shown here is derived from an EMBL/GenBank/DDBJ whole genome shotgun (WGS) entry which is preliminary data.</text>
</comment>
<dbReference type="Gene3D" id="2.40.30.10">
    <property type="entry name" value="Translation factors"/>
    <property type="match status" value="1"/>
</dbReference>
<dbReference type="InterPro" id="IPR001041">
    <property type="entry name" value="2Fe-2S_ferredoxin-type"/>
</dbReference>
<organism evidence="4 5">
    <name type="scientific">Acidihalobacter prosperus</name>
    <dbReference type="NCBI Taxonomy" id="160660"/>
    <lineage>
        <taxon>Bacteria</taxon>
        <taxon>Pseudomonadati</taxon>
        <taxon>Pseudomonadota</taxon>
        <taxon>Gammaproteobacteria</taxon>
        <taxon>Chromatiales</taxon>
        <taxon>Ectothiorhodospiraceae</taxon>
        <taxon>Acidihalobacter</taxon>
    </lineage>
</organism>
<dbReference type="PROSITE" id="PS51085">
    <property type="entry name" value="2FE2S_FER_2"/>
    <property type="match status" value="1"/>
</dbReference>
<evidence type="ECO:0000313" key="5">
    <source>
        <dbReference type="Proteomes" id="UP000029273"/>
    </source>
</evidence>
<dbReference type="InterPro" id="IPR039261">
    <property type="entry name" value="FNR_nucleotide-bd"/>
</dbReference>
<dbReference type="PROSITE" id="PS51384">
    <property type="entry name" value="FAD_FR"/>
    <property type="match status" value="1"/>
</dbReference>
<dbReference type="SUPFAM" id="SSF63380">
    <property type="entry name" value="Riboflavin synthase domain-like"/>
    <property type="match status" value="1"/>
</dbReference>
<dbReference type="EMBL" id="JQSG02000003">
    <property type="protein sequence ID" value="OBS09584.1"/>
    <property type="molecule type" value="Genomic_DNA"/>
</dbReference>
<name>A0A1A6C4V6_9GAMM</name>
<comment type="cofactor">
    <cofactor evidence="1">
        <name>[2Fe-2S] cluster</name>
        <dbReference type="ChEBI" id="CHEBI:190135"/>
    </cofactor>
</comment>
<dbReference type="InterPro" id="IPR012675">
    <property type="entry name" value="Beta-grasp_dom_sf"/>
</dbReference>
<dbReference type="InterPro" id="IPR001433">
    <property type="entry name" value="OxRdtase_FAD/NAD-bd"/>
</dbReference>
<dbReference type="PRINTS" id="PR00410">
    <property type="entry name" value="PHEHYDRXLASE"/>
</dbReference>
<dbReference type="SUPFAM" id="SSF52343">
    <property type="entry name" value="Ferredoxin reductase-like, C-terminal NADP-linked domain"/>
    <property type="match status" value="1"/>
</dbReference>
<dbReference type="AlphaFoldDB" id="A0A1A6C4V6"/>
<dbReference type="PANTHER" id="PTHR47354">
    <property type="entry name" value="NADH OXIDOREDUCTASE HCR"/>
    <property type="match status" value="1"/>
</dbReference>
<dbReference type="InterPro" id="IPR050415">
    <property type="entry name" value="MRET"/>
</dbReference>
<dbReference type="InterPro" id="IPR036010">
    <property type="entry name" value="2Fe-2S_ferredoxin-like_sf"/>
</dbReference>
<reference evidence="4 5" key="1">
    <citation type="journal article" date="2014" name="Genome Announc.">
        <title>Draft Genome Sequence of the Iron-Oxidizing, Acidophilic, and Halotolerant 'Thiobacillus prosperus' Type Strain DSM 5130.</title>
        <authorList>
            <person name="Ossandon F.J."/>
            <person name="Cardenas J.P."/>
            <person name="Corbett M."/>
            <person name="Quatrini R."/>
            <person name="Holmes D.S."/>
            <person name="Watkin E."/>
        </authorList>
    </citation>
    <scope>NUCLEOTIDE SEQUENCE [LARGE SCALE GENOMIC DNA]</scope>
    <source>
        <strain evidence="4 5">DSM 5130</strain>
    </source>
</reference>
<dbReference type="Gene3D" id="3.40.50.80">
    <property type="entry name" value="Nucleotide-binding domain of ferredoxin-NADP reductase (FNR) module"/>
    <property type="match status" value="1"/>
</dbReference>
<sequence length="350" mass="38710">MSFTVTLRPSGHSFEVDDDERILEAALREGFAFPYGCRNGACRSCLGRLIEGEVDYGPRKPPGLSAQDIESGKVLCCQAVPLSDLELEVRDIGAARDIVVKILPVRVVALERLNHDVMEMRLRLPSTEQLTFLPGQYIDILLKDGRRRSFSLANPPHRSEYLELHIRHVPGGHFTGSVFGGMAPKALLRIEGPLGAFFLREDSERPLLMVAGGTGYAPIQGMIEHAMETGVERPIHFFWGARARADLYRHEQVRAWADAWAPLSYTPVLSAPLPADDWSGETGWVHESVLRAYPDLSAFDVYLCGPPAMIAAAEKAFLARGLPEDRLFYDSFEYGADTLEALQSDDGDVG</sequence>
<evidence type="ECO:0000313" key="4">
    <source>
        <dbReference type="EMBL" id="OBS09584.1"/>
    </source>
</evidence>
<evidence type="ECO:0000256" key="1">
    <source>
        <dbReference type="ARBA" id="ARBA00034078"/>
    </source>
</evidence>
<dbReference type="STRING" id="160660.BJI67_00055"/>
<dbReference type="CDD" id="cd06189">
    <property type="entry name" value="flavin_oxioreductase"/>
    <property type="match status" value="1"/>
</dbReference>
<evidence type="ECO:0000259" key="3">
    <source>
        <dbReference type="PROSITE" id="PS51384"/>
    </source>
</evidence>
<accession>A0A1A6C4V6</accession>
<dbReference type="Pfam" id="PF00175">
    <property type="entry name" value="NAD_binding_1"/>
    <property type="match status" value="1"/>
</dbReference>
<dbReference type="PANTHER" id="PTHR47354:SF5">
    <property type="entry name" value="PROTEIN RFBI"/>
    <property type="match status" value="1"/>
</dbReference>
<dbReference type="InterPro" id="IPR017938">
    <property type="entry name" value="Riboflavin_synthase-like_b-brl"/>
</dbReference>
<dbReference type="InterPro" id="IPR008333">
    <property type="entry name" value="Cbr1-like_FAD-bd_dom"/>
</dbReference>
<dbReference type="Proteomes" id="UP000029273">
    <property type="component" value="Unassembled WGS sequence"/>
</dbReference>
<dbReference type="Pfam" id="PF00970">
    <property type="entry name" value="FAD_binding_6"/>
    <property type="match status" value="1"/>
</dbReference>
<keyword evidence="5" id="KW-1185">Reference proteome</keyword>
<dbReference type="GO" id="GO:0016491">
    <property type="term" value="F:oxidoreductase activity"/>
    <property type="evidence" value="ECO:0007669"/>
    <property type="project" value="InterPro"/>
</dbReference>
<proteinExistence type="predicted"/>
<dbReference type="CDD" id="cd00207">
    <property type="entry name" value="fer2"/>
    <property type="match status" value="1"/>
</dbReference>
<protein>
    <submittedName>
        <fullName evidence="4">CDP-6-deoxy-delta-3,4-glucoseen reductase</fullName>
    </submittedName>
</protein>
<dbReference type="Gene3D" id="3.10.20.30">
    <property type="match status" value="1"/>
</dbReference>
<feature type="domain" description="2Fe-2S ferredoxin-type" evidence="2">
    <location>
        <begin position="3"/>
        <end position="93"/>
    </location>
</feature>
<dbReference type="SUPFAM" id="SSF54292">
    <property type="entry name" value="2Fe-2S ferredoxin-like"/>
    <property type="match status" value="1"/>
</dbReference>
<dbReference type="InterPro" id="IPR017927">
    <property type="entry name" value="FAD-bd_FR_type"/>
</dbReference>
<gene>
    <name evidence="4" type="ORF">Thpro_021912</name>
</gene>